<dbReference type="AlphaFoldDB" id="A0A438DUZ3"/>
<evidence type="ECO:0000313" key="4">
    <source>
        <dbReference type="Proteomes" id="UP000288805"/>
    </source>
</evidence>
<evidence type="ECO:0000256" key="1">
    <source>
        <dbReference type="SAM" id="MobiDB-lite"/>
    </source>
</evidence>
<comment type="caution">
    <text evidence="2">The sequence shown here is derived from an EMBL/GenBank/DDBJ whole genome shotgun (WGS) entry which is preliminary data.</text>
</comment>
<dbReference type="EMBL" id="QGNW01001490">
    <property type="protein sequence ID" value="RVW39283.1"/>
    <property type="molecule type" value="Genomic_DNA"/>
</dbReference>
<evidence type="ECO:0000313" key="3">
    <source>
        <dbReference type="EMBL" id="RVW98072.1"/>
    </source>
</evidence>
<gene>
    <name evidence="3" type="ORF">CK203_029019</name>
    <name evidence="2" type="ORF">CK203_085075</name>
</gene>
<feature type="region of interest" description="Disordered" evidence="1">
    <location>
        <begin position="87"/>
        <end position="111"/>
    </location>
</feature>
<proteinExistence type="predicted"/>
<name>A0A438DUZ3_VITVI</name>
<reference evidence="2 4" key="1">
    <citation type="journal article" date="2018" name="PLoS Genet.">
        <title>Population sequencing reveals clonal diversity and ancestral inbreeding in the grapevine cultivar Chardonnay.</title>
        <authorList>
            <person name="Roach M.J."/>
            <person name="Johnson D.L."/>
            <person name="Bohlmann J."/>
            <person name="van Vuuren H.J."/>
            <person name="Jones S.J."/>
            <person name="Pretorius I.S."/>
            <person name="Schmidt S.A."/>
            <person name="Borneman A.R."/>
        </authorList>
    </citation>
    <scope>NUCLEOTIDE SEQUENCE [LARGE SCALE GENOMIC DNA]</scope>
    <source>
        <strain evidence="4">cv. Chardonnay</strain>
        <strain evidence="2">I10V1</strain>
        <tissue evidence="2">Leaf</tissue>
    </source>
</reference>
<accession>A0A438DUZ3</accession>
<protein>
    <submittedName>
        <fullName evidence="2">Uncharacterized protein</fullName>
    </submittedName>
</protein>
<dbReference type="EMBL" id="QGNW01000096">
    <property type="protein sequence ID" value="RVW98072.1"/>
    <property type="molecule type" value="Genomic_DNA"/>
</dbReference>
<organism evidence="2 4">
    <name type="scientific">Vitis vinifera</name>
    <name type="common">Grape</name>
    <dbReference type="NCBI Taxonomy" id="29760"/>
    <lineage>
        <taxon>Eukaryota</taxon>
        <taxon>Viridiplantae</taxon>
        <taxon>Streptophyta</taxon>
        <taxon>Embryophyta</taxon>
        <taxon>Tracheophyta</taxon>
        <taxon>Spermatophyta</taxon>
        <taxon>Magnoliopsida</taxon>
        <taxon>eudicotyledons</taxon>
        <taxon>Gunneridae</taxon>
        <taxon>Pentapetalae</taxon>
        <taxon>rosids</taxon>
        <taxon>Vitales</taxon>
        <taxon>Vitaceae</taxon>
        <taxon>Viteae</taxon>
        <taxon>Vitis</taxon>
    </lineage>
</organism>
<evidence type="ECO:0000313" key="2">
    <source>
        <dbReference type="EMBL" id="RVW39283.1"/>
    </source>
</evidence>
<dbReference type="Proteomes" id="UP000288805">
    <property type="component" value="Unassembled WGS sequence"/>
</dbReference>
<sequence>MECEESKAPTLKINFDDEEERTVILGKVAVKEKNRMNTTNKNRQKSAVEIPKPYKLSIGGGGASTPYKSSGPSFSATLSMMMKVKKDKEMETAEGSSSPLVPPRIKTSRVKMSHMHIVPDVKEIGSQRANQAA</sequence>